<feature type="compositionally biased region" description="Basic and acidic residues" evidence="7">
    <location>
        <begin position="443"/>
        <end position="458"/>
    </location>
</feature>
<dbReference type="Pfam" id="PF25539">
    <property type="entry name" value="Bestrophin_2"/>
    <property type="match status" value="1"/>
</dbReference>
<gene>
    <name evidence="9" type="ORF">PGLA2088_LOCUS4620</name>
</gene>
<dbReference type="PANTHER" id="PTHR33281">
    <property type="entry name" value="UPF0187 PROTEIN YNEE"/>
    <property type="match status" value="1"/>
</dbReference>
<feature type="compositionally biased region" description="Polar residues" evidence="7">
    <location>
        <begin position="515"/>
        <end position="528"/>
    </location>
</feature>
<feature type="region of interest" description="Disordered" evidence="7">
    <location>
        <begin position="387"/>
        <end position="477"/>
    </location>
</feature>
<sequence>MITYHPGSWGMSFIFQIKGSVFPKAACWAAASAVIAVLVKLFVFVENDTSNMNGIEEIWSGYTFVLGFLMVFRNNQAYSRFWEGASLTKQMKGQWFVAFSGLFAYCSRDESKKADVAHFQGALVRLASLLHCSALQQICDLADNSLEIINSDEMDPTSMEFLSKCAAPPEVVTNWIQRLIVQADDAGIIKISAPMLARAIQEIGNGLISLSDAGKIKDVQFPFPYAQLISCMLFVHWLFTPILAAHLMTSGAWAGAISFLVGMSFWSLFYIALEIDQPFGEFANDLPLHTMQQQWNNSLLTLLLPCSQIIPTFEIASSGGSGEPQEDSNELEKPEGKKRRQTSGGKTGRRESKHLFRKHAHVHRKAHQDHFDEVTLGEGSRACSNFGSDVDSDSNLGSDVNSSQSATSYQSVGQDSEGGDSVTAATNMQVQGDSETGAVPVRSTRDLIISKDRGKRGIFDGAQSASGRFPSKESGKRVSFGAQSASGRSGVAIHSADAFEGGQGPLPPHFDSSPDGVQSLSGTPTSGENKPAVSHGGSESEPVLDSLNRSGSSLGFANEFVRLIWPESRSHTDTSEGSAPRTELV</sequence>
<name>A0A813I7L8_POLGL</name>
<evidence type="ECO:0000256" key="8">
    <source>
        <dbReference type="SAM" id="Phobius"/>
    </source>
</evidence>
<feature type="region of interest" description="Disordered" evidence="7">
    <location>
        <begin position="315"/>
        <end position="371"/>
    </location>
</feature>
<feature type="region of interest" description="Disordered" evidence="7">
    <location>
        <begin position="495"/>
        <end position="549"/>
    </location>
</feature>
<feature type="compositionally biased region" description="Polar residues" evidence="7">
    <location>
        <begin position="387"/>
        <end position="414"/>
    </location>
</feature>
<evidence type="ECO:0000256" key="2">
    <source>
        <dbReference type="ARBA" id="ARBA00022448"/>
    </source>
</evidence>
<feature type="transmembrane region" description="Helical" evidence="8">
    <location>
        <begin position="253"/>
        <end position="273"/>
    </location>
</feature>
<evidence type="ECO:0000256" key="4">
    <source>
        <dbReference type="ARBA" id="ARBA00022989"/>
    </source>
</evidence>
<evidence type="ECO:0000256" key="7">
    <source>
        <dbReference type="SAM" id="MobiDB-lite"/>
    </source>
</evidence>
<accession>A0A813I7L8</accession>
<protein>
    <recommendedName>
        <fullName evidence="11">Bestrophin homolog</fullName>
    </recommendedName>
</protein>
<comment type="caution">
    <text evidence="9">The sequence shown here is derived from an EMBL/GenBank/DDBJ whole genome shotgun (WGS) entry which is preliminary data.</text>
</comment>
<keyword evidence="4 8" id="KW-1133">Transmembrane helix</keyword>
<dbReference type="InterPro" id="IPR044669">
    <property type="entry name" value="YneE/VCCN1/2-like"/>
</dbReference>
<evidence type="ECO:0000256" key="5">
    <source>
        <dbReference type="ARBA" id="ARBA00023065"/>
    </source>
</evidence>
<dbReference type="EMBL" id="CAJNNW010004233">
    <property type="protein sequence ID" value="CAE8646231.1"/>
    <property type="molecule type" value="Genomic_DNA"/>
</dbReference>
<dbReference type="GO" id="GO:0005254">
    <property type="term" value="F:chloride channel activity"/>
    <property type="evidence" value="ECO:0007669"/>
    <property type="project" value="InterPro"/>
</dbReference>
<dbReference type="PANTHER" id="PTHR33281:SF20">
    <property type="match status" value="1"/>
</dbReference>
<keyword evidence="5" id="KW-0406">Ion transport</keyword>
<keyword evidence="2" id="KW-0813">Transport</keyword>
<feature type="compositionally biased region" description="Polar residues" evidence="7">
    <location>
        <begin position="423"/>
        <end position="434"/>
    </location>
</feature>
<reference evidence="9" key="1">
    <citation type="submission" date="2021-02" db="EMBL/GenBank/DDBJ databases">
        <authorList>
            <person name="Dougan E. K."/>
            <person name="Rhodes N."/>
            <person name="Thang M."/>
            <person name="Chan C."/>
        </authorList>
    </citation>
    <scope>NUCLEOTIDE SEQUENCE</scope>
</reference>
<feature type="transmembrane region" description="Helical" evidence="8">
    <location>
        <begin position="55"/>
        <end position="72"/>
    </location>
</feature>
<keyword evidence="3 8" id="KW-0812">Transmembrane</keyword>
<evidence type="ECO:0000256" key="1">
    <source>
        <dbReference type="ARBA" id="ARBA00004141"/>
    </source>
</evidence>
<comment type="subcellular location">
    <subcellularLocation>
        <location evidence="1">Membrane</location>
        <topology evidence="1">Multi-pass membrane protein</topology>
    </subcellularLocation>
</comment>
<feature type="region of interest" description="Disordered" evidence="7">
    <location>
        <begin position="566"/>
        <end position="585"/>
    </location>
</feature>
<evidence type="ECO:0008006" key="11">
    <source>
        <dbReference type="Google" id="ProtNLM"/>
    </source>
</evidence>
<dbReference type="AlphaFoldDB" id="A0A813I7L8"/>
<dbReference type="GO" id="GO:0016020">
    <property type="term" value="C:membrane"/>
    <property type="evidence" value="ECO:0007669"/>
    <property type="project" value="UniProtKB-SubCell"/>
</dbReference>
<evidence type="ECO:0000313" key="9">
    <source>
        <dbReference type="EMBL" id="CAE8646231.1"/>
    </source>
</evidence>
<evidence type="ECO:0000256" key="6">
    <source>
        <dbReference type="ARBA" id="ARBA00023136"/>
    </source>
</evidence>
<feature type="transmembrane region" description="Helical" evidence="8">
    <location>
        <begin position="225"/>
        <end position="247"/>
    </location>
</feature>
<proteinExistence type="predicted"/>
<keyword evidence="6 8" id="KW-0472">Membrane</keyword>
<feature type="transmembrane region" description="Helical" evidence="8">
    <location>
        <begin position="21"/>
        <end position="43"/>
    </location>
</feature>
<organism evidence="9 10">
    <name type="scientific">Polarella glacialis</name>
    <name type="common">Dinoflagellate</name>
    <dbReference type="NCBI Taxonomy" id="89957"/>
    <lineage>
        <taxon>Eukaryota</taxon>
        <taxon>Sar</taxon>
        <taxon>Alveolata</taxon>
        <taxon>Dinophyceae</taxon>
        <taxon>Suessiales</taxon>
        <taxon>Suessiaceae</taxon>
        <taxon>Polarella</taxon>
    </lineage>
</organism>
<evidence type="ECO:0000256" key="3">
    <source>
        <dbReference type="ARBA" id="ARBA00022692"/>
    </source>
</evidence>
<dbReference type="Proteomes" id="UP000626109">
    <property type="component" value="Unassembled WGS sequence"/>
</dbReference>
<evidence type="ECO:0000313" key="10">
    <source>
        <dbReference type="Proteomes" id="UP000626109"/>
    </source>
</evidence>
<feature type="compositionally biased region" description="Basic residues" evidence="7">
    <location>
        <begin position="355"/>
        <end position="367"/>
    </location>
</feature>